<feature type="transmembrane region" description="Helical" evidence="1">
    <location>
        <begin position="129"/>
        <end position="146"/>
    </location>
</feature>
<keyword evidence="1" id="KW-0812">Transmembrane</keyword>
<keyword evidence="1" id="KW-1133">Transmembrane helix</keyword>
<dbReference type="Pfam" id="PF10027">
    <property type="entry name" value="DUF2269"/>
    <property type="match status" value="1"/>
</dbReference>
<feature type="transmembrane region" description="Helical" evidence="1">
    <location>
        <begin position="6"/>
        <end position="28"/>
    </location>
</feature>
<evidence type="ECO:0000313" key="2">
    <source>
        <dbReference type="EMBL" id="TLS50824.1"/>
    </source>
</evidence>
<evidence type="ECO:0000256" key="1">
    <source>
        <dbReference type="SAM" id="Phobius"/>
    </source>
</evidence>
<keyword evidence="1" id="KW-0472">Membrane</keyword>
<dbReference type="RefSeq" id="WP_138195510.1">
    <property type="nucleotide sequence ID" value="NZ_VCIW01000012.1"/>
</dbReference>
<keyword evidence="3" id="KW-1185">Reference proteome</keyword>
<gene>
    <name evidence="2" type="ORF">FE782_17350</name>
</gene>
<comment type="caution">
    <text evidence="2">The sequence shown here is derived from an EMBL/GenBank/DDBJ whole genome shotgun (WGS) entry which is preliminary data.</text>
</comment>
<accession>A0A5R9GCF0</accession>
<dbReference type="AlphaFoldDB" id="A0A5R9GCF0"/>
<protein>
    <submittedName>
        <fullName evidence="2">DUF2269 family protein</fullName>
    </submittedName>
</protein>
<dbReference type="InterPro" id="IPR018729">
    <property type="entry name" value="DUF2269_transmembrane"/>
</dbReference>
<sequence length="149" mass="16131">MAYGILLFIHILGAVMGLGAAFGFPIVAKSAKTVSQAKHTLELLRKLEILPKVGSITLLVTGLILGIIEPSLFRTGWYIASIVLYVAAQVVVIGFLPKKMKEQADILANHEGEVLPNAYLAVGKQAGRLESITHVIAFLLIGLMYFKPF</sequence>
<organism evidence="2 3">
    <name type="scientific">Paenibacillus antri</name>
    <dbReference type="NCBI Taxonomy" id="2582848"/>
    <lineage>
        <taxon>Bacteria</taxon>
        <taxon>Bacillati</taxon>
        <taxon>Bacillota</taxon>
        <taxon>Bacilli</taxon>
        <taxon>Bacillales</taxon>
        <taxon>Paenibacillaceae</taxon>
        <taxon>Paenibacillus</taxon>
    </lineage>
</organism>
<feature type="transmembrane region" description="Helical" evidence="1">
    <location>
        <begin position="49"/>
        <end position="69"/>
    </location>
</feature>
<proteinExistence type="predicted"/>
<dbReference type="OrthoDB" id="1493393at2"/>
<name>A0A5R9GCF0_9BACL</name>
<dbReference type="Proteomes" id="UP000309676">
    <property type="component" value="Unassembled WGS sequence"/>
</dbReference>
<feature type="transmembrane region" description="Helical" evidence="1">
    <location>
        <begin position="75"/>
        <end position="96"/>
    </location>
</feature>
<dbReference type="EMBL" id="VCIW01000012">
    <property type="protein sequence ID" value="TLS50824.1"/>
    <property type="molecule type" value="Genomic_DNA"/>
</dbReference>
<reference evidence="2 3" key="1">
    <citation type="submission" date="2019-05" db="EMBL/GenBank/DDBJ databases">
        <authorList>
            <person name="Narsing Rao M.P."/>
            <person name="Li W.J."/>
        </authorList>
    </citation>
    <scope>NUCLEOTIDE SEQUENCE [LARGE SCALE GENOMIC DNA]</scope>
    <source>
        <strain evidence="2 3">SYSU_K30003</strain>
    </source>
</reference>
<evidence type="ECO:0000313" key="3">
    <source>
        <dbReference type="Proteomes" id="UP000309676"/>
    </source>
</evidence>